<gene>
    <name evidence="1" type="ORF">A2589_03440</name>
</gene>
<comment type="caution">
    <text evidence="1">The sequence shown here is derived from an EMBL/GenBank/DDBJ whole genome shotgun (WGS) entry which is preliminary data.</text>
</comment>
<organism evidence="1 2">
    <name type="scientific">Candidatus Vogelbacteria bacterium RIFOXYD1_FULL_46_19</name>
    <dbReference type="NCBI Taxonomy" id="1802439"/>
    <lineage>
        <taxon>Bacteria</taxon>
        <taxon>Candidatus Vogeliibacteriota</taxon>
    </lineage>
</organism>
<evidence type="ECO:0000313" key="1">
    <source>
        <dbReference type="EMBL" id="OHA59237.1"/>
    </source>
</evidence>
<dbReference type="EMBL" id="MHTK01000008">
    <property type="protein sequence ID" value="OHA59237.1"/>
    <property type="molecule type" value="Genomic_DNA"/>
</dbReference>
<evidence type="ECO:0000313" key="2">
    <source>
        <dbReference type="Proteomes" id="UP000177838"/>
    </source>
</evidence>
<accession>A0A1G2QFH0</accession>
<proteinExistence type="predicted"/>
<protein>
    <submittedName>
        <fullName evidence="1">Uncharacterized protein</fullName>
    </submittedName>
</protein>
<dbReference type="AlphaFoldDB" id="A0A1G2QFH0"/>
<reference evidence="1 2" key="1">
    <citation type="journal article" date="2016" name="Nat. Commun.">
        <title>Thousands of microbial genomes shed light on interconnected biogeochemical processes in an aquifer system.</title>
        <authorList>
            <person name="Anantharaman K."/>
            <person name="Brown C.T."/>
            <person name="Hug L.A."/>
            <person name="Sharon I."/>
            <person name="Castelle C.J."/>
            <person name="Probst A.J."/>
            <person name="Thomas B.C."/>
            <person name="Singh A."/>
            <person name="Wilkins M.J."/>
            <person name="Karaoz U."/>
            <person name="Brodie E.L."/>
            <person name="Williams K.H."/>
            <person name="Hubbard S.S."/>
            <person name="Banfield J.F."/>
        </authorList>
    </citation>
    <scope>NUCLEOTIDE SEQUENCE [LARGE SCALE GENOMIC DNA]</scope>
</reference>
<sequence>MPIKIKLGHHSTPIPKGIESLIAGEFARAGLDLNLTWIIMLGAAVKGTHHLKSFRLIGLDRKHLRISFGIQSGDNTTSRKCYLRPAQNCRLTLVQLYNKLAVAGGKEPIVEKSTVKVMEKLGSGGRNGHSAQKSAGHKKGITVSEMFEDLDIVTLLLLGVWPQPTSPVLVSAVSIKSILKDLIGKEPTPAEIDQVLIKLKRGQYVIYRRKVEPRTVELTAKGCALLGRPAPSIPEVIQVMEVKRDPTEQTIEEASLVVLPMEGATENSTEAMLLQTITQLEARVLQLQYEIGRNQAALNAFREFAAS</sequence>
<name>A0A1G2QFH0_9BACT</name>
<dbReference type="Proteomes" id="UP000177838">
    <property type="component" value="Unassembled WGS sequence"/>
</dbReference>